<dbReference type="EMBL" id="LAZR01002438">
    <property type="protein sequence ID" value="KKN30060.1"/>
    <property type="molecule type" value="Genomic_DNA"/>
</dbReference>
<gene>
    <name evidence="1" type="ORF">LCGC14_0837810</name>
</gene>
<proteinExistence type="predicted"/>
<evidence type="ECO:0000313" key="1">
    <source>
        <dbReference type="EMBL" id="KKN30060.1"/>
    </source>
</evidence>
<sequence>MKILQIVTLITVVTLLFVSCESNTNTSLSDQENRQEIMSSIANDSVMSNEMIGIMMNHNTGRNMLGHMVGDQNGLMSMMKDNPGLGQQMLTVMMETSKNDSTAMNEMFQTMSQNSNMLLMMQNTSGNHMRDGNGSMGNMNRK</sequence>
<dbReference type="PROSITE" id="PS51257">
    <property type="entry name" value="PROKAR_LIPOPROTEIN"/>
    <property type="match status" value="1"/>
</dbReference>
<reference evidence="1" key="1">
    <citation type="journal article" date="2015" name="Nature">
        <title>Complex archaea that bridge the gap between prokaryotes and eukaryotes.</title>
        <authorList>
            <person name="Spang A."/>
            <person name="Saw J.H."/>
            <person name="Jorgensen S.L."/>
            <person name="Zaremba-Niedzwiedzka K."/>
            <person name="Martijn J."/>
            <person name="Lind A.E."/>
            <person name="van Eijk R."/>
            <person name="Schleper C."/>
            <person name="Guy L."/>
            <person name="Ettema T.J."/>
        </authorList>
    </citation>
    <scope>NUCLEOTIDE SEQUENCE</scope>
</reference>
<protein>
    <recommendedName>
        <fullName evidence="2">Membrane or secreted protein</fullName>
    </recommendedName>
</protein>
<evidence type="ECO:0008006" key="2">
    <source>
        <dbReference type="Google" id="ProtNLM"/>
    </source>
</evidence>
<organism evidence="1">
    <name type="scientific">marine sediment metagenome</name>
    <dbReference type="NCBI Taxonomy" id="412755"/>
    <lineage>
        <taxon>unclassified sequences</taxon>
        <taxon>metagenomes</taxon>
        <taxon>ecological metagenomes</taxon>
    </lineage>
</organism>
<accession>A0A0F9PE14</accession>
<name>A0A0F9PE14_9ZZZZ</name>
<dbReference type="AlphaFoldDB" id="A0A0F9PE14"/>
<comment type="caution">
    <text evidence="1">The sequence shown here is derived from an EMBL/GenBank/DDBJ whole genome shotgun (WGS) entry which is preliminary data.</text>
</comment>